<dbReference type="Pfam" id="PF11432">
    <property type="entry name" value="DUF3197"/>
    <property type="match status" value="1"/>
</dbReference>
<dbReference type="SUPFAM" id="SSF143592">
    <property type="entry name" value="TTHA1528-like"/>
    <property type="match status" value="1"/>
</dbReference>
<dbReference type="EMBL" id="LHCI01000106">
    <property type="protein sequence ID" value="KOX89022.1"/>
    <property type="molecule type" value="Genomic_DNA"/>
</dbReference>
<dbReference type="PATRIC" id="fig|271.14.peg.258"/>
<dbReference type="Gene3D" id="3.40.1530.10">
    <property type="entry name" value="TTHA1528-like"/>
    <property type="match status" value="1"/>
</dbReference>
<evidence type="ECO:0000313" key="2">
    <source>
        <dbReference type="Proteomes" id="UP000037685"/>
    </source>
</evidence>
<dbReference type="InterPro" id="IPR036828">
    <property type="entry name" value="TTHA1528-like_sf"/>
</dbReference>
<proteinExistence type="predicted"/>
<dbReference type="Proteomes" id="UP000037685">
    <property type="component" value="Unassembled WGS sequence"/>
</dbReference>
<dbReference type="InterPro" id="IPR024443">
    <property type="entry name" value="DUF3197"/>
</dbReference>
<dbReference type="AlphaFoldDB" id="A0A0M9AC81"/>
<dbReference type="RefSeq" id="WP_053766951.1">
    <property type="nucleotide sequence ID" value="NZ_LHCI01000106.1"/>
</dbReference>
<gene>
    <name evidence="1" type="ORF">BVI061214_00166</name>
</gene>
<comment type="caution">
    <text evidence="1">The sequence shown here is derived from an EMBL/GenBank/DDBJ whole genome shotgun (WGS) entry which is preliminary data.</text>
</comment>
<organism evidence="1 2">
    <name type="scientific">Thermus aquaticus</name>
    <dbReference type="NCBI Taxonomy" id="271"/>
    <lineage>
        <taxon>Bacteria</taxon>
        <taxon>Thermotogati</taxon>
        <taxon>Deinococcota</taxon>
        <taxon>Deinococci</taxon>
        <taxon>Thermales</taxon>
        <taxon>Thermaceae</taxon>
        <taxon>Thermus</taxon>
    </lineage>
</organism>
<evidence type="ECO:0000313" key="1">
    <source>
        <dbReference type="EMBL" id="KOX89022.1"/>
    </source>
</evidence>
<protein>
    <submittedName>
        <fullName evidence="1">Uncharacterized protein</fullName>
    </submittedName>
</protein>
<reference evidence="1 2" key="1">
    <citation type="submission" date="2015-07" db="EMBL/GenBank/DDBJ databases">
        <authorList>
            <person name="Noorani M."/>
        </authorList>
    </citation>
    <scope>NUCLEOTIDE SEQUENCE [LARGE SCALE GENOMIC DNA]</scope>
    <source>
        <strain evidence="2">ATCC 25104 / DSM 625 / JCM 10724 / NBRC 103206 / NCIMB 11243 / YT-1</strain>
    </source>
</reference>
<accession>A0A0M9AC81</accession>
<name>A0A0M9AC81_THEAQ</name>
<sequence length="131" mass="14406">MERLGLRSAPRVTLQALKEALKGVRFPEAKVYLITDWQDQRDKARYALLIHGGKKDLLVPDAFGPAFPGGEEALAELMALLLERGAKRFYEAVVSPGEMSALLSLPPEELIARVNAIANPTDPHIYLKKAA</sequence>